<evidence type="ECO:0000313" key="2">
    <source>
        <dbReference type="Proteomes" id="UP000821845"/>
    </source>
</evidence>
<gene>
    <name evidence="1" type="ORF">HPB50_026615</name>
</gene>
<comment type="caution">
    <text evidence="1">The sequence shown here is derived from an EMBL/GenBank/DDBJ whole genome shotgun (WGS) entry which is preliminary data.</text>
</comment>
<dbReference type="EMBL" id="CM023481">
    <property type="protein sequence ID" value="KAH6948864.1"/>
    <property type="molecule type" value="Genomic_DNA"/>
</dbReference>
<proteinExistence type="predicted"/>
<organism evidence="1 2">
    <name type="scientific">Hyalomma asiaticum</name>
    <name type="common">Tick</name>
    <dbReference type="NCBI Taxonomy" id="266040"/>
    <lineage>
        <taxon>Eukaryota</taxon>
        <taxon>Metazoa</taxon>
        <taxon>Ecdysozoa</taxon>
        <taxon>Arthropoda</taxon>
        <taxon>Chelicerata</taxon>
        <taxon>Arachnida</taxon>
        <taxon>Acari</taxon>
        <taxon>Parasitiformes</taxon>
        <taxon>Ixodida</taxon>
        <taxon>Ixodoidea</taxon>
        <taxon>Ixodidae</taxon>
        <taxon>Hyalomminae</taxon>
        <taxon>Hyalomma</taxon>
    </lineage>
</organism>
<evidence type="ECO:0000313" key="1">
    <source>
        <dbReference type="EMBL" id="KAH6948864.1"/>
    </source>
</evidence>
<reference evidence="1" key="1">
    <citation type="submission" date="2020-05" db="EMBL/GenBank/DDBJ databases">
        <title>Large-scale comparative analyses of tick genomes elucidate their genetic diversity and vector capacities.</title>
        <authorList>
            <person name="Jia N."/>
            <person name="Wang J."/>
            <person name="Shi W."/>
            <person name="Du L."/>
            <person name="Sun Y."/>
            <person name="Zhan W."/>
            <person name="Jiang J."/>
            <person name="Wang Q."/>
            <person name="Zhang B."/>
            <person name="Ji P."/>
            <person name="Sakyi L.B."/>
            <person name="Cui X."/>
            <person name="Yuan T."/>
            <person name="Jiang B."/>
            <person name="Yang W."/>
            <person name="Lam T.T.-Y."/>
            <person name="Chang Q."/>
            <person name="Ding S."/>
            <person name="Wang X."/>
            <person name="Zhu J."/>
            <person name="Ruan X."/>
            <person name="Zhao L."/>
            <person name="Wei J."/>
            <person name="Que T."/>
            <person name="Du C."/>
            <person name="Cheng J."/>
            <person name="Dai P."/>
            <person name="Han X."/>
            <person name="Huang E."/>
            <person name="Gao Y."/>
            <person name="Liu J."/>
            <person name="Shao H."/>
            <person name="Ye R."/>
            <person name="Li L."/>
            <person name="Wei W."/>
            <person name="Wang X."/>
            <person name="Wang C."/>
            <person name="Yang T."/>
            <person name="Huo Q."/>
            <person name="Li W."/>
            <person name="Guo W."/>
            <person name="Chen H."/>
            <person name="Zhou L."/>
            <person name="Ni X."/>
            <person name="Tian J."/>
            <person name="Zhou Y."/>
            <person name="Sheng Y."/>
            <person name="Liu T."/>
            <person name="Pan Y."/>
            <person name="Xia L."/>
            <person name="Li J."/>
            <person name="Zhao F."/>
            <person name="Cao W."/>
        </authorList>
    </citation>
    <scope>NUCLEOTIDE SEQUENCE</scope>
    <source>
        <strain evidence="1">Hyas-2018</strain>
    </source>
</reference>
<keyword evidence="2" id="KW-1185">Reference proteome</keyword>
<sequence>MATGSAEDLRAAVEGGRRKLVRKSDAKSAVWDKFDLVVDSATLAPVGYVRCMACKAFLVYDSSKSGTSHLQRHPCKAVDPEKASITKFLKCTSALVPPNVKQSLSHCIARFCAQDLRPYDIVSGNGFAKLAEELMNIGARHGPLDATNILPHRTTVARKVEELAANVRCQLMPEILSAINESRCAITTDMWTDDYRKISYTTATAHYIDDKWKLHSHVLFTCDFPNEKKSGENVRKELLRRFAKLGVCSDALAKAIFVTDQGANIICALQPYDRLNCCAHLLNTVLRNTFAEEFIAEEATSIHENLQSVKCLVKFLKQSGLASQLSSGVIQEVPTRWNSKLGMLRSVFRQLENIEALLETRNPAATEHIDRNTIRDLITFLEPFEEATQALEADRCPTLQHAILHVAKIARSLDRPHEHSARTTEMSKIQLRARNFLCTKVKLAMYHKVATFLWPQFRHLRMLSPEEREEVHAHAKQLMDAFQFPTPCSASTERPAKIQRMEPFSEWCDIDDGSHNRDEVSEYLRTESLSACSESELLKFWKGKEKNYPKLAKLARKILAIPATSASSERNFSAAGYVMQEQRTRLKPESMDNLLFLHENL</sequence>
<dbReference type="Proteomes" id="UP000821845">
    <property type="component" value="Chromosome 1"/>
</dbReference>
<name>A0ACB7TUZ7_HYAAI</name>
<accession>A0ACB7TUZ7</accession>
<protein>
    <submittedName>
        <fullName evidence="1">Uncharacterized protein</fullName>
    </submittedName>
</protein>